<evidence type="ECO:0000256" key="6">
    <source>
        <dbReference type="ARBA" id="ARBA00023034"/>
    </source>
</evidence>
<evidence type="ECO:0000256" key="4">
    <source>
        <dbReference type="ARBA" id="ARBA00022448"/>
    </source>
</evidence>
<name>A0AAE2CHC7_9LAMI</name>
<protein>
    <recommendedName>
        <fullName evidence="3">Conserved oligomeric Golgi complex subunit 8</fullName>
    </recommendedName>
    <alternativeName>
        <fullName evidence="8">Component of oligomeric Golgi complex 8</fullName>
    </alternativeName>
</protein>
<evidence type="ECO:0000256" key="3">
    <source>
        <dbReference type="ARBA" id="ARBA00020983"/>
    </source>
</evidence>
<dbReference type="PANTHER" id="PTHR21311:SF0">
    <property type="entry name" value="CONSERVED OLIGOMERIC GOLGI COMPLEX SUBUNIT 8"/>
    <property type="match status" value="1"/>
</dbReference>
<reference evidence="9" key="2">
    <citation type="journal article" date="2024" name="Plant">
        <title>Genomic evolution and insights into agronomic trait innovations of Sesamum species.</title>
        <authorList>
            <person name="Miao H."/>
            <person name="Wang L."/>
            <person name="Qu L."/>
            <person name="Liu H."/>
            <person name="Sun Y."/>
            <person name="Le M."/>
            <person name="Wang Q."/>
            <person name="Wei S."/>
            <person name="Zheng Y."/>
            <person name="Lin W."/>
            <person name="Duan Y."/>
            <person name="Cao H."/>
            <person name="Xiong S."/>
            <person name="Wang X."/>
            <person name="Wei L."/>
            <person name="Li C."/>
            <person name="Ma Q."/>
            <person name="Ju M."/>
            <person name="Zhao R."/>
            <person name="Li G."/>
            <person name="Mu C."/>
            <person name="Tian Q."/>
            <person name="Mei H."/>
            <person name="Zhang T."/>
            <person name="Gao T."/>
            <person name="Zhang H."/>
        </authorList>
    </citation>
    <scope>NUCLEOTIDE SEQUENCE</scope>
    <source>
        <strain evidence="9">3651</strain>
    </source>
</reference>
<comment type="caution">
    <text evidence="9">The sequence shown here is derived from an EMBL/GenBank/DDBJ whole genome shotgun (WGS) entry which is preliminary data.</text>
</comment>
<reference evidence="9" key="1">
    <citation type="submission" date="2020-06" db="EMBL/GenBank/DDBJ databases">
        <authorList>
            <person name="Li T."/>
            <person name="Hu X."/>
            <person name="Zhang T."/>
            <person name="Song X."/>
            <person name="Zhang H."/>
            <person name="Dai N."/>
            <person name="Sheng W."/>
            <person name="Hou X."/>
            <person name="Wei L."/>
        </authorList>
    </citation>
    <scope>NUCLEOTIDE SEQUENCE</scope>
    <source>
        <strain evidence="9">3651</strain>
        <tissue evidence="9">Leaf</tissue>
    </source>
</reference>
<comment type="subcellular location">
    <subcellularLocation>
        <location evidence="1">Golgi apparatus membrane</location>
        <topology evidence="1">Peripheral membrane protein</topology>
    </subcellularLocation>
</comment>
<dbReference type="Proteomes" id="UP001293254">
    <property type="component" value="Unassembled WGS sequence"/>
</dbReference>
<evidence type="ECO:0000256" key="5">
    <source>
        <dbReference type="ARBA" id="ARBA00022927"/>
    </source>
</evidence>
<dbReference type="AlphaFoldDB" id="A0AAE2CHC7"/>
<accession>A0AAE2CHC7</accession>
<comment type="similarity">
    <text evidence="2">Belongs to the COG8 family.</text>
</comment>
<dbReference type="EMBL" id="JACGWO010000007">
    <property type="protein sequence ID" value="KAK4422208.1"/>
    <property type="molecule type" value="Genomic_DNA"/>
</dbReference>
<dbReference type="InterPro" id="IPR016159">
    <property type="entry name" value="Cullin_repeat-like_dom_sf"/>
</dbReference>
<dbReference type="GO" id="GO:0017119">
    <property type="term" value="C:Golgi transport complex"/>
    <property type="evidence" value="ECO:0007669"/>
    <property type="project" value="InterPro"/>
</dbReference>
<sequence length="109" mass="12531">MNHTLLANQSPLLDLLEIPQLMDACVRNGYFDKALDFEAFVAKLTTMHPKIPVIQALAAEVQQTTQYLLSRLSRTLDLTFLLPECICIIGYLRRIAVFNGYEMRLQFLR</sequence>
<evidence type="ECO:0000313" key="9">
    <source>
        <dbReference type="EMBL" id="KAK4422208.1"/>
    </source>
</evidence>
<evidence type="ECO:0000256" key="1">
    <source>
        <dbReference type="ARBA" id="ARBA00004395"/>
    </source>
</evidence>
<dbReference type="GO" id="GO:0000139">
    <property type="term" value="C:Golgi membrane"/>
    <property type="evidence" value="ECO:0007669"/>
    <property type="project" value="UniProtKB-SubCell"/>
</dbReference>
<proteinExistence type="inferred from homology"/>
<keyword evidence="5" id="KW-0653">Protein transport</keyword>
<keyword evidence="6" id="KW-0333">Golgi apparatus</keyword>
<dbReference type="GO" id="GO:0006891">
    <property type="term" value="P:intra-Golgi vesicle-mediated transport"/>
    <property type="evidence" value="ECO:0007669"/>
    <property type="project" value="TreeGrafter"/>
</dbReference>
<gene>
    <name evidence="9" type="ORF">Salat_1803100</name>
</gene>
<keyword evidence="7" id="KW-0472">Membrane</keyword>
<dbReference type="Pfam" id="PF04124">
    <property type="entry name" value="Dor1"/>
    <property type="match status" value="1"/>
</dbReference>
<evidence type="ECO:0000313" key="10">
    <source>
        <dbReference type="Proteomes" id="UP001293254"/>
    </source>
</evidence>
<organism evidence="9 10">
    <name type="scientific">Sesamum alatum</name>
    <dbReference type="NCBI Taxonomy" id="300844"/>
    <lineage>
        <taxon>Eukaryota</taxon>
        <taxon>Viridiplantae</taxon>
        <taxon>Streptophyta</taxon>
        <taxon>Embryophyta</taxon>
        <taxon>Tracheophyta</taxon>
        <taxon>Spermatophyta</taxon>
        <taxon>Magnoliopsida</taxon>
        <taxon>eudicotyledons</taxon>
        <taxon>Gunneridae</taxon>
        <taxon>Pentapetalae</taxon>
        <taxon>asterids</taxon>
        <taxon>lamiids</taxon>
        <taxon>Lamiales</taxon>
        <taxon>Pedaliaceae</taxon>
        <taxon>Sesamum</taxon>
    </lineage>
</organism>
<dbReference type="InterPro" id="IPR007255">
    <property type="entry name" value="COG8"/>
</dbReference>
<evidence type="ECO:0000256" key="2">
    <source>
        <dbReference type="ARBA" id="ARBA00006419"/>
    </source>
</evidence>
<dbReference type="PANTHER" id="PTHR21311">
    <property type="entry name" value="CONSERVED OLIGOMERIC GOLGI COMPLEX COMPONENT 8"/>
    <property type="match status" value="1"/>
</dbReference>
<dbReference type="SUPFAM" id="SSF74788">
    <property type="entry name" value="Cullin repeat-like"/>
    <property type="match status" value="1"/>
</dbReference>
<dbReference type="GO" id="GO:0015031">
    <property type="term" value="P:protein transport"/>
    <property type="evidence" value="ECO:0007669"/>
    <property type="project" value="UniProtKB-KW"/>
</dbReference>
<evidence type="ECO:0000256" key="8">
    <source>
        <dbReference type="ARBA" id="ARBA00031347"/>
    </source>
</evidence>
<keyword evidence="10" id="KW-1185">Reference proteome</keyword>
<evidence type="ECO:0000256" key="7">
    <source>
        <dbReference type="ARBA" id="ARBA00023136"/>
    </source>
</evidence>
<keyword evidence="4" id="KW-0813">Transport</keyword>